<dbReference type="AlphaFoldDB" id="A0A561WKJ9"/>
<proteinExistence type="predicted"/>
<feature type="compositionally biased region" description="Pro residues" evidence="1">
    <location>
        <begin position="198"/>
        <end position="207"/>
    </location>
</feature>
<feature type="compositionally biased region" description="Low complexity" evidence="1">
    <location>
        <begin position="162"/>
        <end position="179"/>
    </location>
</feature>
<reference evidence="2 3" key="1">
    <citation type="submission" date="2019-06" db="EMBL/GenBank/DDBJ databases">
        <title>Sequencing the genomes of 1000 actinobacteria strains.</title>
        <authorList>
            <person name="Klenk H.-P."/>
        </authorList>
    </citation>
    <scope>NUCLEOTIDE SEQUENCE [LARGE SCALE GENOMIC DNA]</scope>
    <source>
        <strain evidence="2 3">DSM 43866</strain>
    </source>
</reference>
<feature type="compositionally biased region" description="Low complexity" evidence="1">
    <location>
        <begin position="102"/>
        <end position="115"/>
    </location>
</feature>
<keyword evidence="3" id="KW-1185">Reference proteome</keyword>
<feature type="compositionally biased region" description="Pro residues" evidence="1">
    <location>
        <begin position="214"/>
        <end position="223"/>
    </location>
</feature>
<accession>A0A561WKJ9</accession>
<evidence type="ECO:0000256" key="1">
    <source>
        <dbReference type="SAM" id="MobiDB-lite"/>
    </source>
</evidence>
<gene>
    <name evidence="2" type="ORF">FHX34_102947</name>
</gene>
<feature type="compositionally biased region" description="Basic and acidic residues" evidence="1">
    <location>
        <begin position="260"/>
        <end position="271"/>
    </location>
</feature>
<feature type="region of interest" description="Disordered" evidence="1">
    <location>
        <begin position="91"/>
        <end position="286"/>
    </location>
</feature>
<evidence type="ECO:0000313" key="2">
    <source>
        <dbReference type="EMBL" id="TWG24391.1"/>
    </source>
</evidence>
<evidence type="ECO:0000313" key="3">
    <source>
        <dbReference type="Proteomes" id="UP000320239"/>
    </source>
</evidence>
<organism evidence="2 3">
    <name type="scientific">Actinoplanes teichomyceticus</name>
    <dbReference type="NCBI Taxonomy" id="1867"/>
    <lineage>
        <taxon>Bacteria</taxon>
        <taxon>Bacillati</taxon>
        <taxon>Actinomycetota</taxon>
        <taxon>Actinomycetes</taxon>
        <taxon>Micromonosporales</taxon>
        <taxon>Micromonosporaceae</taxon>
        <taxon>Actinoplanes</taxon>
    </lineage>
</organism>
<dbReference type="EMBL" id="VIWY01000002">
    <property type="protein sequence ID" value="TWG24391.1"/>
    <property type="molecule type" value="Genomic_DNA"/>
</dbReference>
<sequence length="286" mass="31601">MAQDARNCVDNHGEYDVVDGRAGFPEWHDRIPSSATSARDNEFMRQLSLFGRTELQEMRDRTRSRRHSAAGDAFRREHECRRAWGLQRRHADRLRRADPHHAGAPAAPATTNNRTRPADPHRTAPQTTPPANPAHPADSHHDRCGTTRGIDNPPPRADRPTPRSGPRAPATTRAATTRPWPSDGPGHVSRPRSSRPIHSPPCPPTHSPPHRPTHSPPYPPAHSPPRRPVTRQPAQAQPRSPRPAAEPPRRSSTGLTRRRERADISRADPPRAAKPPVKATPGGPPT</sequence>
<dbReference type="Proteomes" id="UP000320239">
    <property type="component" value="Unassembled WGS sequence"/>
</dbReference>
<name>A0A561WKJ9_ACTTI</name>
<comment type="caution">
    <text evidence="2">The sequence shown here is derived from an EMBL/GenBank/DDBJ whole genome shotgun (WGS) entry which is preliminary data.</text>
</comment>
<protein>
    <submittedName>
        <fullName evidence="2">Uncharacterized protein</fullName>
    </submittedName>
</protein>